<evidence type="ECO:0000313" key="2">
    <source>
        <dbReference type="EMBL" id="GHE79957.1"/>
    </source>
</evidence>
<feature type="region of interest" description="Disordered" evidence="1">
    <location>
        <begin position="59"/>
        <end position="78"/>
    </location>
</feature>
<reference evidence="3" key="1">
    <citation type="journal article" date="2019" name="Int. J. Syst. Evol. Microbiol.">
        <title>The Global Catalogue of Microorganisms (GCM) 10K type strain sequencing project: providing services to taxonomists for standard genome sequencing and annotation.</title>
        <authorList>
            <consortium name="The Broad Institute Genomics Platform"/>
            <consortium name="The Broad Institute Genome Sequencing Center for Infectious Disease"/>
            <person name="Wu L."/>
            <person name="Ma J."/>
        </authorList>
    </citation>
    <scope>NUCLEOTIDE SEQUENCE [LARGE SCALE GENOMIC DNA]</scope>
    <source>
        <strain evidence="3">CGMCC 4.7677</strain>
    </source>
</reference>
<accession>A0ABQ3IG20</accession>
<dbReference type="EMBL" id="BNAU01000001">
    <property type="protein sequence ID" value="GHE79957.1"/>
    <property type="molecule type" value="Genomic_DNA"/>
</dbReference>
<proteinExistence type="predicted"/>
<evidence type="ECO:0000313" key="3">
    <source>
        <dbReference type="Proteomes" id="UP000605897"/>
    </source>
</evidence>
<dbReference type="Proteomes" id="UP000605897">
    <property type="component" value="Unassembled WGS sequence"/>
</dbReference>
<comment type="caution">
    <text evidence="2">The sequence shown here is derived from an EMBL/GenBank/DDBJ whole genome shotgun (WGS) entry which is preliminary data.</text>
</comment>
<sequence>MRTPAFTSFPAPLHVVGARAAARTPLRSPIDPKVVKDQIISILMISFWLIPYDGEDSDEVGADGQISTGAPKRRQGCP</sequence>
<protein>
    <submittedName>
        <fullName evidence="2">Uncharacterized protein</fullName>
    </submittedName>
</protein>
<evidence type="ECO:0000256" key="1">
    <source>
        <dbReference type="SAM" id="MobiDB-lite"/>
    </source>
</evidence>
<organism evidence="2 3">
    <name type="scientific">Amycolatopsis deserti</name>
    <dbReference type="NCBI Taxonomy" id="185696"/>
    <lineage>
        <taxon>Bacteria</taxon>
        <taxon>Bacillati</taxon>
        <taxon>Actinomycetota</taxon>
        <taxon>Actinomycetes</taxon>
        <taxon>Pseudonocardiales</taxon>
        <taxon>Pseudonocardiaceae</taxon>
        <taxon>Amycolatopsis</taxon>
    </lineage>
</organism>
<name>A0ABQ3IG20_9PSEU</name>
<keyword evidence="3" id="KW-1185">Reference proteome</keyword>
<gene>
    <name evidence="2" type="ORF">GCM10017786_07460</name>
</gene>